<proteinExistence type="predicted"/>
<dbReference type="Proteomes" id="UP000324800">
    <property type="component" value="Unassembled WGS sequence"/>
</dbReference>
<dbReference type="EMBL" id="SNRW01000479">
    <property type="protein sequence ID" value="KAA6400904.1"/>
    <property type="molecule type" value="Genomic_DNA"/>
</dbReference>
<name>A0A5J4X0W9_9EUKA</name>
<reference evidence="1 2" key="1">
    <citation type="submission" date="2019-03" db="EMBL/GenBank/DDBJ databases">
        <title>Single cell metagenomics reveals metabolic interactions within the superorganism composed of flagellate Streblomastix strix and complex community of Bacteroidetes bacteria on its surface.</title>
        <authorList>
            <person name="Treitli S.C."/>
            <person name="Kolisko M."/>
            <person name="Husnik F."/>
            <person name="Keeling P."/>
            <person name="Hampl V."/>
        </authorList>
    </citation>
    <scope>NUCLEOTIDE SEQUENCE [LARGE SCALE GENOMIC DNA]</scope>
    <source>
        <strain evidence="1">ST1C</strain>
    </source>
</reference>
<evidence type="ECO:0000313" key="1">
    <source>
        <dbReference type="EMBL" id="KAA6400904.1"/>
    </source>
</evidence>
<dbReference type="AlphaFoldDB" id="A0A5J4X0W9"/>
<comment type="caution">
    <text evidence="1">The sequence shown here is derived from an EMBL/GenBank/DDBJ whole genome shotgun (WGS) entry which is preliminary data.</text>
</comment>
<organism evidence="1 2">
    <name type="scientific">Streblomastix strix</name>
    <dbReference type="NCBI Taxonomy" id="222440"/>
    <lineage>
        <taxon>Eukaryota</taxon>
        <taxon>Metamonada</taxon>
        <taxon>Preaxostyla</taxon>
        <taxon>Oxymonadida</taxon>
        <taxon>Streblomastigidae</taxon>
        <taxon>Streblomastix</taxon>
    </lineage>
</organism>
<gene>
    <name evidence="1" type="ORF">EZS28_003566</name>
</gene>
<evidence type="ECO:0000313" key="2">
    <source>
        <dbReference type="Proteomes" id="UP000324800"/>
    </source>
</evidence>
<accession>A0A5J4X0W9</accession>
<protein>
    <submittedName>
        <fullName evidence="1">Uncharacterized protein</fullName>
    </submittedName>
</protein>
<sequence length="471" mass="54150">MEELDLLKSQGFQDKEKLGVYLTYHAEIGVVATKIIIAEKFFQIELDVAGILEKPENQSSFIDKYHLAQQVDDYILILMSYANAKSLNEIVQDKNINISIPTFRALAKQLCINGIVDYSLQRNYSQLLKLNLKSLQNLNGEIWITKFDLDPLFIVQSTEITNLLKINPEDETQQILNSLLEQDQQNGISISQSIRLDSSSFPPQETDSSLSELSMQLINLAWDEFEQMELEKLDILSDIISLLLKKIRNFNHAYVINWKRLKKSMNLIGLFLVTAFEEHKESKNLIHSISLLFPIKSNKYMTDYEQQEEPTEISPDISRMIKIPITNDFLKGTAFYIDTFTMAYNRNTFSTLLEMLECLATEGQRIGAEELRLAMHILKPFVIAARLINYNYLSKKIGSQKIFPSITSILQKAQFDRIPISSNSLEDPNTSSIRDALQIVQMLEEIQHKIQEIDKADICIIIEQSLFNLSF</sequence>